<dbReference type="SUPFAM" id="SSF46689">
    <property type="entry name" value="Homeodomain-like"/>
    <property type="match status" value="1"/>
</dbReference>
<feature type="compositionally biased region" description="Basic residues" evidence="4">
    <location>
        <begin position="131"/>
        <end position="160"/>
    </location>
</feature>
<reference evidence="6 7" key="1">
    <citation type="journal article" date="2018" name="Genomics">
        <title>Molecular footprints of inshore aquatic adaptation in Indo-Pacific humpback dolphin (Sousa chinensis).</title>
        <authorList>
            <person name="Ming Y."/>
            <person name="Jian J."/>
            <person name="Yu F."/>
            <person name="Yu X."/>
            <person name="Wang J."/>
            <person name="Liu W."/>
        </authorList>
    </citation>
    <scope>NUCLEOTIDE SEQUENCE [LARGE SCALE GENOMIC DNA]</scope>
    <source>
        <strain evidence="6">MY-2018</strain>
        <tissue evidence="6">Skin</tissue>
    </source>
</reference>
<dbReference type="GO" id="GO:0000977">
    <property type="term" value="F:RNA polymerase II transcription regulatory region sequence-specific DNA binding"/>
    <property type="evidence" value="ECO:0007669"/>
    <property type="project" value="TreeGrafter"/>
</dbReference>
<dbReference type="InterPro" id="IPR001356">
    <property type="entry name" value="HD"/>
</dbReference>
<evidence type="ECO:0000313" key="6">
    <source>
        <dbReference type="EMBL" id="TEA40342.1"/>
    </source>
</evidence>
<dbReference type="CDD" id="cd00086">
    <property type="entry name" value="homeodomain"/>
    <property type="match status" value="1"/>
</dbReference>
<feature type="non-terminal residue" evidence="6">
    <location>
        <position position="325"/>
    </location>
</feature>
<keyword evidence="2 3" id="KW-0238">DNA-binding</keyword>
<feature type="domain" description="Homeobox" evidence="5">
    <location>
        <begin position="277"/>
        <end position="325"/>
    </location>
</feature>
<dbReference type="InterPro" id="IPR009057">
    <property type="entry name" value="Homeodomain-like_sf"/>
</dbReference>
<dbReference type="GO" id="GO:0000981">
    <property type="term" value="F:DNA-binding transcription factor activity, RNA polymerase II-specific"/>
    <property type="evidence" value="ECO:0007669"/>
    <property type="project" value="TreeGrafter"/>
</dbReference>
<comment type="subcellular location">
    <subcellularLocation>
        <location evidence="1 2 3">Nucleus</location>
    </subcellularLocation>
</comment>
<feature type="region of interest" description="Disordered" evidence="4">
    <location>
        <begin position="131"/>
        <end position="169"/>
    </location>
</feature>
<dbReference type="GO" id="GO:0005634">
    <property type="term" value="C:nucleus"/>
    <property type="evidence" value="ECO:0007669"/>
    <property type="project" value="UniProtKB-SubCell"/>
</dbReference>
<dbReference type="Proteomes" id="UP000295264">
    <property type="component" value="Unassembled WGS sequence"/>
</dbReference>
<evidence type="ECO:0000256" key="2">
    <source>
        <dbReference type="PROSITE-ProRule" id="PRU00108"/>
    </source>
</evidence>
<keyword evidence="7" id="KW-1185">Reference proteome</keyword>
<evidence type="ECO:0000256" key="1">
    <source>
        <dbReference type="ARBA" id="ARBA00004123"/>
    </source>
</evidence>
<keyword evidence="2 3" id="KW-0539">Nucleus</keyword>
<feature type="region of interest" description="Disordered" evidence="4">
    <location>
        <begin position="198"/>
        <end position="228"/>
    </location>
</feature>
<evidence type="ECO:0000256" key="4">
    <source>
        <dbReference type="SAM" id="MobiDB-lite"/>
    </source>
</evidence>
<sequence length="325" mass="37133">MEREERKRQWGRQELFPSLQYLPGNKARFRRLQSRQGTPRHCRVAEHRGLGGRIFPKHFTSSRSSCEVLPPARKLLAQSSTAPSSNHTLRTSWKRSVKRVTVRRTNVPTTGTAHTHPPYFFYTPWTRARPKRQHTPLYKVRKLQPRRQKRSRRQKSRPRGSCHGPSAESAEAQAFIDSNQGMACSHRDIGYRSLGVDEDEEELHNAEPTLTSETVTGEEEATLSEPEPGEAAAADYFDAVGPNFLDENRVGGGGLEPPQQQEELAALAAEGPQMVPRNLRRNRTVFTVLQLRELERTFQRNRYPDVFAREVIARRLNLPEAIVQV</sequence>
<dbReference type="EMBL" id="QWLN02003237">
    <property type="protein sequence ID" value="TEA40342.1"/>
    <property type="molecule type" value="Genomic_DNA"/>
</dbReference>
<protein>
    <recommendedName>
        <fullName evidence="5">Homeobox domain-containing protein</fullName>
    </recommendedName>
</protein>
<accession>A0A484GX65</accession>
<dbReference type="PROSITE" id="PS50071">
    <property type="entry name" value="HOMEOBOX_2"/>
    <property type="match status" value="1"/>
</dbReference>
<gene>
    <name evidence="6" type="ORF">DBR06_SOUSAS39910003</name>
</gene>
<dbReference type="SMART" id="SM00389">
    <property type="entry name" value="HOX"/>
    <property type="match status" value="1"/>
</dbReference>
<evidence type="ECO:0000256" key="3">
    <source>
        <dbReference type="RuleBase" id="RU000682"/>
    </source>
</evidence>
<dbReference type="Gene3D" id="1.10.10.60">
    <property type="entry name" value="Homeodomain-like"/>
    <property type="match status" value="1"/>
</dbReference>
<keyword evidence="2 3" id="KW-0371">Homeobox</keyword>
<organism evidence="6 7">
    <name type="scientific">Sousa chinensis</name>
    <name type="common">Indo-pacific humpbacked dolphin</name>
    <name type="synonym">Steno chinensis</name>
    <dbReference type="NCBI Taxonomy" id="103600"/>
    <lineage>
        <taxon>Eukaryota</taxon>
        <taxon>Metazoa</taxon>
        <taxon>Chordata</taxon>
        <taxon>Craniata</taxon>
        <taxon>Vertebrata</taxon>
        <taxon>Euteleostomi</taxon>
        <taxon>Mammalia</taxon>
        <taxon>Eutheria</taxon>
        <taxon>Laurasiatheria</taxon>
        <taxon>Artiodactyla</taxon>
        <taxon>Whippomorpha</taxon>
        <taxon>Cetacea</taxon>
        <taxon>Odontoceti</taxon>
        <taxon>Delphinidae</taxon>
        <taxon>Sousa</taxon>
    </lineage>
</organism>
<dbReference type="Pfam" id="PF00046">
    <property type="entry name" value="Homeodomain"/>
    <property type="match status" value="1"/>
</dbReference>
<evidence type="ECO:0000259" key="5">
    <source>
        <dbReference type="PROSITE" id="PS50071"/>
    </source>
</evidence>
<evidence type="ECO:0000313" key="7">
    <source>
        <dbReference type="Proteomes" id="UP000295264"/>
    </source>
</evidence>
<dbReference type="PANTHER" id="PTHR24329">
    <property type="entry name" value="HOMEOBOX PROTEIN ARISTALESS"/>
    <property type="match status" value="1"/>
</dbReference>
<dbReference type="InterPro" id="IPR050649">
    <property type="entry name" value="Paired_Homeobox_TFs"/>
</dbReference>
<dbReference type="AlphaFoldDB" id="A0A484GX65"/>
<dbReference type="PANTHER" id="PTHR24329:SF545">
    <property type="entry name" value="HOMEOBOX PROTEIN ESX1"/>
    <property type="match status" value="1"/>
</dbReference>
<comment type="caution">
    <text evidence="6">The sequence shown here is derived from an EMBL/GenBank/DDBJ whole genome shotgun (WGS) entry which is preliminary data.</text>
</comment>
<proteinExistence type="predicted"/>
<name>A0A484GX65_SOUCH</name>